<dbReference type="InterPro" id="IPR002035">
    <property type="entry name" value="VWF_A"/>
</dbReference>
<protein>
    <recommendedName>
        <fullName evidence="5">VWFA domain-containing protein</fullName>
    </recommendedName>
</protein>
<evidence type="ECO:0000313" key="6">
    <source>
        <dbReference type="EMBL" id="CAF1122897.1"/>
    </source>
</evidence>
<feature type="region of interest" description="Disordered" evidence="4">
    <location>
        <begin position="355"/>
        <end position="448"/>
    </location>
</feature>
<dbReference type="PANTHER" id="PTHR47763:SF1">
    <property type="entry name" value="DUF659 DOMAIN-CONTAINING PROTEIN"/>
    <property type="match status" value="1"/>
</dbReference>
<evidence type="ECO:0000256" key="2">
    <source>
        <dbReference type="ARBA" id="ARBA00022525"/>
    </source>
</evidence>
<feature type="domain" description="VWFA" evidence="5">
    <location>
        <begin position="9"/>
        <end position="206"/>
    </location>
</feature>
<keyword evidence="3" id="KW-0732">Signal</keyword>
<dbReference type="InterPro" id="IPR056861">
    <property type="entry name" value="HMCN1-like_VWA"/>
</dbReference>
<evidence type="ECO:0000313" key="7">
    <source>
        <dbReference type="EMBL" id="CAF1341584.1"/>
    </source>
</evidence>
<dbReference type="InterPro" id="IPR052969">
    <property type="entry name" value="Thr-specific_kinase-like"/>
</dbReference>
<dbReference type="PROSITE" id="PS50234">
    <property type="entry name" value="VWFA"/>
    <property type="match status" value="1"/>
</dbReference>
<dbReference type="PANTHER" id="PTHR47763">
    <property type="entry name" value="ALPHA-PROTEIN KINASE VWKA"/>
    <property type="match status" value="1"/>
</dbReference>
<sequence>MAASNSNLDLAFAMDCTSSMDSYITSAKNNIRVIIDEITAKEMITIRLALIEYRDHPPQDSTFVTRVHSFTNTVMEMKGWLEQCSAHGGGDGPEAVADALHDALNLSWRSDAAKICILISDAPPHGLVRAGDGFPDGCPAGHDPLNIVRKMAEKNITLYTVGVEPPIVPYRDFFMTIAHITGGQYVPMVDANRLAQMIIGGVREEISIDRVMNATKRDIAREMRKAASDGVDDIETAKRLQRVFSDKNVVVNRMKNEAGAPSKVAEECYSKCVGMSDIQQQYKQTQTVSHTKPAEMDYKLEEEKTVSLEQAKRIVQKAKNWDYSNIDEAEKNGNTPCKYGTNCHDHSEYHRARFSHPENDNLSTQRKHETKSSHHNTQHRDTHRTTQKDSNRIPCKHEERCHDHSEYHRAKYSHPENESRRTPCKHKENCHDHSVSHREAFSHPETGDHRIKCKHGSNCYDNSDYHRTKYSHPNMSS</sequence>
<gene>
    <name evidence="7" type="ORF">JXQ802_LOCUS31602</name>
    <name evidence="6" type="ORF">PYM288_LOCUS20798</name>
</gene>
<dbReference type="InterPro" id="IPR036465">
    <property type="entry name" value="vWFA_dom_sf"/>
</dbReference>
<proteinExistence type="predicted"/>
<evidence type="ECO:0000313" key="9">
    <source>
        <dbReference type="Proteomes" id="UP000663870"/>
    </source>
</evidence>
<dbReference type="Gene3D" id="3.40.50.410">
    <property type="entry name" value="von Willebrand factor, type A domain"/>
    <property type="match status" value="1"/>
</dbReference>
<organism evidence="6 8">
    <name type="scientific">Rotaria sordida</name>
    <dbReference type="NCBI Taxonomy" id="392033"/>
    <lineage>
        <taxon>Eukaryota</taxon>
        <taxon>Metazoa</taxon>
        <taxon>Spiralia</taxon>
        <taxon>Gnathifera</taxon>
        <taxon>Rotifera</taxon>
        <taxon>Eurotatoria</taxon>
        <taxon>Bdelloidea</taxon>
        <taxon>Philodinida</taxon>
        <taxon>Philodinidae</taxon>
        <taxon>Rotaria</taxon>
    </lineage>
</organism>
<dbReference type="Proteomes" id="UP000663854">
    <property type="component" value="Unassembled WGS sequence"/>
</dbReference>
<evidence type="ECO:0000256" key="3">
    <source>
        <dbReference type="ARBA" id="ARBA00022729"/>
    </source>
</evidence>
<dbReference type="AlphaFoldDB" id="A0A814QQ78"/>
<dbReference type="SMART" id="SM00327">
    <property type="entry name" value="VWA"/>
    <property type="match status" value="1"/>
</dbReference>
<keyword evidence="9" id="KW-1185">Reference proteome</keyword>
<dbReference type="EMBL" id="CAJNOH010000784">
    <property type="protein sequence ID" value="CAF1122897.1"/>
    <property type="molecule type" value="Genomic_DNA"/>
</dbReference>
<reference evidence="6" key="1">
    <citation type="submission" date="2021-02" db="EMBL/GenBank/DDBJ databases">
        <authorList>
            <person name="Nowell W R."/>
        </authorList>
    </citation>
    <scope>NUCLEOTIDE SEQUENCE</scope>
</reference>
<dbReference type="Pfam" id="PF25106">
    <property type="entry name" value="VWA_4"/>
    <property type="match status" value="1"/>
</dbReference>
<dbReference type="Proteomes" id="UP000663870">
    <property type="component" value="Unassembled WGS sequence"/>
</dbReference>
<keyword evidence="2" id="KW-0964">Secreted</keyword>
<dbReference type="GO" id="GO:0005737">
    <property type="term" value="C:cytoplasm"/>
    <property type="evidence" value="ECO:0007669"/>
    <property type="project" value="TreeGrafter"/>
</dbReference>
<dbReference type="EMBL" id="CAJNOL010001350">
    <property type="protein sequence ID" value="CAF1341584.1"/>
    <property type="molecule type" value="Genomic_DNA"/>
</dbReference>
<evidence type="ECO:0000313" key="8">
    <source>
        <dbReference type="Proteomes" id="UP000663854"/>
    </source>
</evidence>
<evidence type="ECO:0000256" key="1">
    <source>
        <dbReference type="ARBA" id="ARBA00004613"/>
    </source>
</evidence>
<name>A0A814QQ78_9BILA</name>
<evidence type="ECO:0000256" key="4">
    <source>
        <dbReference type="SAM" id="MobiDB-lite"/>
    </source>
</evidence>
<dbReference type="SUPFAM" id="SSF53300">
    <property type="entry name" value="vWA-like"/>
    <property type="match status" value="1"/>
</dbReference>
<comment type="subcellular location">
    <subcellularLocation>
        <location evidence="1">Secreted</location>
    </subcellularLocation>
</comment>
<evidence type="ECO:0000259" key="5">
    <source>
        <dbReference type="PROSITE" id="PS50234"/>
    </source>
</evidence>
<comment type="caution">
    <text evidence="6">The sequence shown here is derived from an EMBL/GenBank/DDBJ whole genome shotgun (WGS) entry which is preliminary data.</text>
</comment>
<dbReference type="CDD" id="cd00198">
    <property type="entry name" value="vWFA"/>
    <property type="match status" value="1"/>
</dbReference>
<dbReference type="GO" id="GO:0004674">
    <property type="term" value="F:protein serine/threonine kinase activity"/>
    <property type="evidence" value="ECO:0007669"/>
    <property type="project" value="TreeGrafter"/>
</dbReference>
<accession>A0A814QQ78</accession>
<feature type="compositionally biased region" description="Basic and acidic residues" evidence="4">
    <location>
        <begin position="366"/>
        <end position="448"/>
    </location>
</feature>